<gene>
    <name evidence="2" type="ORF">BLNAU_8176</name>
</gene>
<proteinExistence type="predicted"/>
<organism evidence="2 3">
    <name type="scientific">Blattamonas nauphoetae</name>
    <dbReference type="NCBI Taxonomy" id="2049346"/>
    <lineage>
        <taxon>Eukaryota</taxon>
        <taxon>Metamonada</taxon>
        <taxon>Preaxostyla</taxon>
        <taxon>Oxymonadida</taxon>
        <taxon>Blattamonas</taxon>
    </lineage>
</organism>
<name>A0ABQ9XZL4_9EUKA</name>
<protein>
    <submittedName>
        <fullName evidence="2">Uncharacterized protein</fullName>
    </submittedName>
</protein>
<feature type="region of interest" description="Disordered" evidence="1">
    <location>
        <begin position="1"/>
        <end position="29"/>
    </location>
</feature>
<sequence length="148" mass="16952">MTETDPSSTLPANVQESETEILPVSPPENQTQFIFEKDDPNTRRVDHPAYKYEFGEGTQNVNGIWIWTKNQFTHTQREVALGHLDNKKKKFIQKYGSIHSMKPDKKAVIEGSCRCEWVVKRGGQTLKAFVTGIRKGVIKKKESQIFKT</sequence>
<reference evidence="2 3" key="1">
    <citation type="journal article" date="2022" name="bioRxiv">
        <title>Genomics of Preaxostyla Flagellates Illuminates Evolutionary Transitions and the Path Towards Mitochondrial Loss.</title>
        <authorList>
            <person name="Novak L.V.F."/>
            <person name="Treitli S.C."/>
            <person name="Pyrih J."/>
            <person name="Halakuc P."/>
            <person name="Pipaliya S.V."/>
            <person name="Vacek V."/>
            <person name="Brzon O."/>
            <person name="Soukal P."/>
            <person name="Eme L."/>
            <person name="Dacks J.B."/>
            <person name="Karnkowska A."/>
            <person name="Elias M."/>
            <person name="Hampl V."/>
        </authorList>
    </citation>
    <scope>NUCLEOTIDE SEQUENCE [LARGE SCALE GENOMIC DNA]</scope>
    <source>
        <strain evidence="2">NAU3</strain>
        <tissue evidence="2">Gut</tissue>
    </source>
</reference>
<dbReference type="EMBL" id="JARBJD010000051">
    <property type="protein sequence ID" value="KAK2956899.1"/>
    <property type="molecule type" value="Genomic_DNA"/>
</dbReference>
<accession>A0ABQ9XZL4</accession>
<keyword evidence="3" id="KW-1185">Reference proteome</keyword>
<evidence type="ECO:0000313" key="3">
    <source>
        <dbReference type="Proteomes" id="UP001281761"/>
    </source>
</evidence>
<dbReference type="Proteomes" id="UP001281761">
    <property type="component" value="Unassembled WGS sequence"/>
</dbReference>
<comment type="caution">
    <text evidence="2">The sequence shown here is derived from an EMBL/GenBank/DDBJ whole genome shotgun (WGS) entry which is preliminary data.</text>
</comment>
<feature type="compositionally biased region" description="Polar residues" evidence="1">
    <location>
        <begin position="1"/>
        <end position="16"/>
    </location>
</feature>
<evidence type="ECO:0000313" key="2">
    <source>
        <dbReference type="EMBL" id="KAK2956899.1"/>
    </source>
</evidence>
<evidence type="ECO:0000256" key="1">
    <source>
        <dbReference type="SAM" id="MobiDB-lite"/>
    </source>
</evidence>